<feature type="domain" description="Peptidase M4 C-terminal" evidence="5">
    <location>
        <begin position="2"/>
        <end position="50"/>
    </location>
</feature>
<reference evidence="6 7" key="1">
    <citation type="submission" date="2019-05" db="EMBL/GenBank/DDBJ databases">
        <authorList>
            <consortium name="Pathogen Informatics"/>
        </authorList>
    </citation>
    <scope>NUCLEOTIDE SEQUENCE [LARGE SCALE GENOMIC DNA]</scope>
    <source>
        <strain evidence="6 7">NCTC12971</strain>
    </source>
</reference>
<protein>
    <submittedName>
        <fullName evidence="6">Protease prtS</fullName>
        <ecNumber evidence="6">3.4.24.-</ecNumber>
    </submittedName>
</protein>
<organism evidence="6 7">
    <name type="scientific">Serratia rubidaea</name>
    <name type="common">Serratia marinorubra</name>
    <dbReference type="NCBI Taxonomy" id="61652"/>
    <lineage>
        <taxon>Bacteria</taxon>
        <taxon>Pseudomonadati</taxon>
        <taxon>Pseudomonadota</taxon>
        <taxon>Gammaproteobacteria</taxon>
        <taxon>Enterobacterales</taxon>
        <taxon>Yersiniaceae</taxon>
        <taxon>Serratia</taxon>
    </lineage>
</organism>
<dbReference type="Proteomes" id="UP000307968">
    <property type="component" value="Chromosome"/>
</dbReference>
<dbReference type="InterPro" id="IPR027268">
    <property type="entry name" value="Peptidase_M4/M1_CTD_sf"/>
</dbReference>
<keyword evidence="1 6" id="KW-0645">Protease</keyword>
<dbReference type="GO" id="GO:0006508">
    <property type="term" value="P:proteolysis"/>
    <property type="evidence" value="ECO:0007669"/>
    <property type="project" value="UniProtKB-KW"/>
</dbReference>
<evidence type="ECO:0000313" key="6">
    <source>
        <dbReference type="EMBL" id="VTP65906.1"/>
    </source>
</evidence>
<dbReference type="Gene3D" id="1.10.390.10">
    <property type="entry name" value="Neutral Protease Domain 2"/>
    <property type="match status" value="1"/>
</dbReference>
<dbReference type="AlphaFoldDB" id="A0A4U9HQR5"/>
<dbReference type="EC" id="3.4.24.-" evidence="6"/>
<evidence type="ECO:0000256" key="4">
    <source>
        <dbReference type="ARBA" id="ARBA00023049"/>
    </source>
</evidence>
<evidence type="ECO:0000256" key="1">
    <source>
        <dbReference type="ARBA" id="ARBA00022670"/>
    </source>
</evidence>
<dbReference type="GO" id="GO:0004222">
    <property type="term" value="F:metalloendopeptidase activity"/>
    <property type="evidence" value="ECO:0007669"/>
    <property type="project" value="InterPro"/>
</dbReference>
<dbReference type="InterPro" id="IPR001570">
    <property type="entry name" value="Peptidase_M4_C_domain"/>
</dbReference>
<keyword evidence="2 6" id="KW-0378">Hydrolase</keyword>
<keyword evidence="3" id="KW-0862">Zinc</keyword>
<proteinExistence type="predicted"/>
<sequence length="51" mass="5798">MVWYDTLCDKALPQDADFATFARLTVKHAGQRFSQQVADKVQAAWRQVGVE</sequence>
<dbReference type="SUPFAM" id="SSF55486">
    <property type="entry name" value="Metalloproteases ('zincins'), catalytic domain"/>
    <property type="match status" value="1"/>
</dbReference>
<gene>
    <name evidence="6" type="primary">prtS_2</name>
    <name evidence="6" type="ORF">NCTC12971_04317</name>
</gene>
<evidence type="ECO:0000313" key="7">
    <source>
        <dbReference type="Proteomes" id="UP000307968"/>
    </source>
</evidence>
<accession>A0A4U9HQR5</accession>
<evidence type="ECO:0000256" key="2">
    <source>
        <dbReference type="ARBA" id="ARBA00022801"/>
    </source>
</evidence>
<dbReference type="EMBL" id="LR590463">
    <property type="protein sequence ID" value="VTP65906.1"/>
    <property type="molecule type" value="Genomic_DNA"/>
</dbReference>
<evidence type="ECO:0000256" key="3">
    <source>
        <dbReference type="ARBA" id="ARBA00022833"/>
    </source>
</evidence>
<keyword evidence="4" id="KW-0482">Metalloprotease</keyword>
<name>A0A4U9HQR5_SERRU</name>
<evidence type="ECO:0000259" key="5">
    <source>
        <dbReference type="Pfam" id="PF02868"/>
    </source>
</evidence>
<dbReference type="Pfam" id="PF02868">
    <property type="entry name" value="Peptidase_M4_C"/>
    <property type="match status" value="1"/>
</dbReference>